<feature type="transmembrane region" description="Helical" evidence="4">
    <location>
        <begin position="138"/>
        <end position="161"/>
    </location>
</feature>
<dbReference type="OrthoDB" id="9799319at2"/>
<keyword evidence="4" id="KW-0472">Membrane</keyword>
<feature type="transmembrane region" description="Helical" evidence="4">
    <location>
        <begin position="70"/>
        <end position="90"/>
    </location>
</feature>
<dbReference type="EMBL" id="RQEP01000005">
    <property type="protein sequence ID" value="TGK07376.1"/>
    <property type="molecule type" value="Genomic_DNA"/>
</dbReference>
<dbReference type="PANTHER" id="PTHR43280:SF29">
    <property type="entry name" value="ARAC-FAMILY TRANSCRIPTIONAL REGULATOR"/>
    <property type="match status" value="1"/>
</dbReference>
<keyword evidence="7" id="KW-1185">Reference proteome</keyword>
<evidence type="ECO:0000256" key="1">
    <source>
        <dbReference type="ARBA" id="ARBA00023015"/>
    </source>
</evidence>
<keyword evidence="1" id="KW-0805">Transcription regulation</keyword>
<dbReference type="Gene3D" id="1.10.10.60">
    <property type="entry name" value="Homeodomain-like"/>
    <property type="match status" value="2"/>
</dbReference>
<dbReference type="InterPro" id="IPR018062">
    <property type="entry name" value="HTH_AraC-typ_CS"/>
</dbReference>
<evidence type="ECO:0000256" key="2">
    <source>
        <dbReference type="ARBA" id="ARBA00023125"/>
    </source>
</evidence>
<keyword evidence="2" id="KW-0238">DNA-binding</keyword>
<dbReference type="RefSeq" id="WP_135585161.1">
    <property type="nucleotide sequence ID" value="NZ_RQEP01000005.1"/>
</dbReference>
<feature type="transmembrane region" description="Helical" evidence="4">
    <location>
        <begin position="102"/>
        <end position="118"/>
    </location>
</feature>
<dbReference type="AlphaFoldDB" id="A0A4R9G6Y8"/>
<dbReference type="GO" id="GO:0043565">
    <property type="term" value="F:sequence-specific DNA binding"/>
    <property type="evidence" value="ECO:0007669"/>
    <property type="project" value="InterPro"/>
</dbReference>
<accession>A0A4R9G6Y8</accession>
<dbReference type="PROSITE" id="PS01124">
    <property type="entry name" value="HTH_ARAC_FAMILY_2"/>
    <property type="match status" value="1"/>
</dbReference>
<keyword evidence="4" id="KW-0812">Transmembrane</keyword>
<proteinExistence type="predicted"/>
<keyword evidence="4" id="KW-1133">Transmembrane helix</keyword>
<dbReference type="Pfam" id="PF12833">
    <property type="entry name" value="HTH_18"/>
    <property type="match status" value="1"/>
</dbReference>
<feature type="transmembrane region" description="Helical" evidence="4">
    <location>
        <begin position="6"/>
        <end position="26"/>
    </location>
</feature>
<evidence type="ECO:0000313" key="7">
    <source>
        <dbReference type="Proteomes" id="UP000297453"/>
    </source>
</evidence>
<protein>
    <submittedName>
        <fullName evidence="6">AraC family transcriptional regulator</fullName>
    </submittedName>
</protein>
<dbReference type="PANTHER" id="PTHR43280">
    <property type="entry name" value="ARAC-FAMILY TRANSCRIPTIONAL REGULATOR"/>
    <property type="match status" value="1"/>
</dbReference>
<dbReference type="SUPFAM" id="SSF46689">
    <property type="entry name" value="Homeodomain-like"/>
    <property type="match status" value="1"/>
</dbReference>
<keyword evidence="3" id="KW-0804">Transcription</keyword>
<evidence type="ECO:0000313" key="6">
    <source>
        <dbReference type="EMBL" id="TGK07376.1"/>
    </source>
</evidence>
<feature type="transmembrane region" description="Helical" evidence="4">
    <location>
        <begin position="38"/>
        <end position="58"/>
    </location>
</feature>
<dbReference type="Proteomes" id="UP000297453">
    <property type="component" value="Unassembled WGS sequence"/>
</dbReference>
<feature type="domain" description="HTH araC/xylS-type" evidence="5">
    <location>
        <begin position="256"/>
        <end position="354"/>
    </location>
</feature>
<comment type="caution">
    <text evidence="6">The sequence shown here is derived from an EMBL/GenBank/DDBJ whole genome shotgun (WGS) entry which is preliminary data.</text>
</comment>
<dbReference type="GO" id="GO:0003700">
    <property type="term" value="F:DNA-binding transcription factor activity"/>
    <property type="evidence" value="ECO:0007669"/>
    <property type="project" value="InterPro"/>
</dbReference>
<sequence>MSDLLGWFFDGLILFGGFLALLLSIGEFPADKRDRFQVFLALTLASIGCMQLSSALVLNQNSGQDLALKFWNLPLLYLPPAFAFLTIRSLSEDDFEFRPKHFLFFLPTLFSFAAAIYFRSSGEYLRYPWNSQLNFDLAFFGINFLYLGAAIYSLSFVIPIFKAFLKIEEPRAKFLFGIFCLDSFLVSVLGILGLIVHPIFLKLSLAVISLAVSLIYYIRRKYFEFPEALRSDLIKAKYARTRLKGLDMDPVLENLDRLFYADKIHRREDLTLTELAKELSLTSHQLSELLNNRLGKGYFSFINQHRIEDAKELLIGTDKTVLEIAMTVGFNNRSSFNEAFLRITQKTPISFRKMYKTL</sequence>
<dbReference type="InterPro" id="IPR018060">
    <property type="entry name" value="HTH_AraC"/>
</dbReference>
<gene>
    <name evidence="6" type="ORF">EHO59_04535</name>
</gene>
<reference evidence="6" key="1">
    <citation type="journal article" date="2019" name="PLoS Negl. Trop. Dis.">
        <title>Revisiting the worldwide diversity of Leptospira species in the environment.</title>
        <authorList>
            <person name="Vincent A.T."/>
            <person name="Schiettekatte O."/>
            <person name="Bourhy P."/>
            <person name="Veyrier F.J."/>
            <person name="Picardeau M."/>
        </authorList>
    </citation>
    <scope>NUCLEOTIDE SEQUENCE [LARGE SCALE GENOMIC DNA]</scope>
    <source>
        <strain evidence="6">SSS9</strain>
    </source>
</reference>
<evidence type="ECO:0000256" key="4">
    <source>
        <dbReference type="SAM" id="Phobius"/>
    </source>
</evidence>
<dbReference type="SMART" id="SM00342">
    <property type="entry name" value="HTH_ARAC"/>
    <property type="match status" value="1"/>
</dbReference>
<organism evidence="6 7">
    <name type="scientific">Leptospira semungkisensis</name>
    <dbReference type="NCBI Taxonomy" id="2484985"/>
    <lineage>
        <taxon>Bacteria</taxon>
        <taxon>Pseudomonadati</taxon>
        <taxon>Spirochaetota</taxon>
        <taxon>Spirochaetia</taxon>
        <taxon>Leptospirales</taxon>
        <taxon>Leptospiraceae</taxon>
        <taxon>Leptospira</taxon>
    </lineage>
</organism>
<feature type="transmembrane region" description="Helical" evidence="4">
    <location>
        <begin position="173"/>
        <end position="193"/>
    </location>
</feature>
<dbReference type="PROSITE" id="PS00041">
    <property type="entry name" value="HTH_ARAC_FAMILY_1"/>
    <property type="match status" value="1"/>
</dbReference>
<feature type="transmembrane region" description="Helical" evidence="4">
    <location>
        <begin position="199"/>
        <end position="218"/>
    </location>
</feature>
<evidence type="ECO:0000256" key="3">
    <source>
        <dbReference type="ARBA" id="ARBA00023163"/>
    </source>
</evidence>
<name>A0A4R9G6Y8_9LEPT</name>
<evidence type="ECO:0000259" key="5">
    <source>
        <dbReference type="PROSITE" id="PS01124"/>
    </source>
</evidence>
<dbReference type="InterPro" id="IPR009057">
    <property type="entry name" value="Homeodomain-like_sf"/>
</dbReference>